<dbReference type="AlphaFoldDB" id="A0A7X0NXQ9"/>
<sequence length="315" mass="34154">MRVIARIGPLRQQVAGRPLPPGPVTLAIGIGIGVDIDIDTDLRSLARPSSSRTPPSTTVSPRWANTGSCKANQAEQAGRAGLGVLELLKAGVRRVSSMLLPTLLCSRADRQPRGRSMSAGYPKGRRRRAEIVEAAFAKFASIGYRNASMVQIAADCGVSRMGLAHHFPTKEALLAAVLEERDRVNGELFFAGFDATADGLDYFSRLARLVEYNATVPELVRLYAVLSVEAADPAHPAHAYFVDRHAHIRRDIRDALEELHARGLVRPGTDIAGADSDLMALIDGLQVQWLLDPASVDMGARLRQRLSEMLLVEVP</sequence>
<dbReference type="InterPro" id="IPR009057">
    <property type="entry name" value="Homeodomain-like_sf"/>
</dbReference>
<evidence type="ECO:0000256" key="2">
    <source>
        <dbReference type="ARBA" id="ARBA00023015"/>
    </source>
</evidence>
<proteinExistence type="predicted"/>
<reference evidence="8 9" key="1">
    <citation type="submission" date="2020-08" db="EMBL/GenBank/DDBJ databases">
        <title>Sequencing the genomes of 1000 actinobacteria strains.</title>
        <authorList>
            <person name="Klenk H.-P."/>
        </authorList>
    </citation>
    <scope>NUCLEOTIDE SEQUENCE [LARGE SCALE GENOMIC DNA]</scope>
    <source>
        <strain evidence="8 9">DSM 43768</strain>
    </source>
</reference>
<dbReference type="SUPFAM" id="SSF48498">
    <property type="entry name" value="Tetracyclin repressor-like, C-terminal domain"/>
    <property type="match status" value="1"/>
</dbReference>
<dbReference type="Pfam" id="PF00440">
    <property type="entry name" value="TetR_N"/>
    <property type="match status" value="1"/>
</dbReference>
<dbReference type="PRINTS" id="PR00455">
    <property type="entry name" value="HTHTETR"/>
</dbReference>
<evidence type="ECO:0000256" key="5">
    <source>
        <dbReference type="PROSITE-ProRule" id="PRU00335"/>
    </source>
</evidence>
<dbReference type="InterPro" id="IPR036271">
    <property type="entry name" value="Tet_transcr_reg_TetR-rel_C_sf"/>
</dbReference>
<dbReference type="InterPro" id="IPR039538">
    <property type="entry name" value="BetI_C"/>
</dbReference>
<feature type="DNA-binding region" description="H-T-H motif" evidence="5">
    <location>
        <begin position="148"/>
        <end position="167"/>
    </location>
</feature>
<comment type="caution">
    <text evidence="8">The sequence shown here is derived from an EMBL/GenBank/DDBJ whole genome shotgun (WGS) entry which is preliminary data.</text>
</comment>
<dbReference type="InterPro" id="IPR001647">
    <property type="entry name" value="HTH_TetR"/>
</dbReference>
<keyword evidence="3 5" id="KW-0238">DNA-binding</keyword>
<feature type="region of interest" description="Disordered" evidence="6">
    <location>
        <begin position="45"/>
        <end position="66"/>
    </location>
</feature>
<evidence type="ECO:0000256" key="3">
    <source>
        <dbReference type="ARBA" id="ARBA00023125"/>
    </source>
</evidence>
<evidence type="ECO:0000259" key="7">
    <source>
        <dbReference type="PROSITE" id="PS50977"/>
    </source>
</evidence>
<dbReference type="Proteomes" id="UP000565579">
    <property type="component" value="Unassembled WGS sequence"/>
</dbReference>
<dbReference type="PROSITE" id="PS50977">
    <property type="entry name" value="HTH_TETR_2"/>
    <property type="match status" value="1"/>
</dbReference>
<evidence type="ECO:0000313" key="9">
    <source>
        <dbReference type="Proteomes" id="UP000565579"/>
    </source>
</evidence>
<dbReference type="RefSeq" id="WP_221525083.1">
    <property type="nucleotide sequence ID" value="NZ_BAAAXY010000041.1"/>
</dbReference>
<keyword evidence="9" id="KW-1185">Reference proteome</keyword>
<keyword evidence="2" id="KW-0805">Transcription regulation</keyword>
<keyword evidence="4" id="KW-0804">Transcription</keyword>
<accession>A0A7X0NXQ9</accession>
<dbReference type="Gene3D" id="1.10.357.10">
    <property type="entry name" value="Tetracycline Repressor, domain 2"/>
    <property type="match status" value="1"/>
</dbReference>
<dbReference type="Pfam" id="PF13977">
    <property type="entry name" value="TetR_C_6"/>
    <property type="match status" value="1"/>
</dbReference>
<protein>
    <submittedName>
        <fullName evidence="8">AcrR family transcriptional regulator</fullName>
    </submittedName>
</protein>
<feature type="domain" description="HTH tetR-type" evidence="7">
    <location>
        <begin position="125"/>
        <end position="185"/>
    </location>
</feature>
<dbReference type="PANTHER" id="PTHR30055:SF226">
    <property type="entry name" value="HTH-TYPE TRANSCRIPTIONAL REGULATOR PKSA"/>
    <property type="match status" value="1"/>
</dbReference>
<dbReference type="GO" id="GO:0003700">
    <property type="term" value="F:DNA-binding transcription factor activity"/>
    <property type="evidence" value="ECO:0007669"/>
    <property type="project" value="TreeGrafter"/>
</dbReference>
<dbReference type="SUPFAM" id="SSF46689">
    <property type="entry name" value="Homeodomain-like"/>
    <property type="match status" value="1"/>
</dbReference>
<evidence type="ECO:0000256" key="1">
    <source>
        <dbReference type="ARBA" id="ARBA00022491"/>
    </source>
</evidence>
<evidence type="ECO:0000313" key="8">
    <source>
        <dbReference type="EMBL" id="MBB6551530.1"/>
    </source>
</evidence>
<dbReference type="PANTHER" id="PTHR30055">
    <property type="entry name" value="HTH-TYPE TRANSCRIPTIONAL REGULATOR RUTR"/>
    <property type="match status" value="1"/>
</dbReference>
<keyword evidence="1" id="KW-0678">Repressor</keyword>
<gene>
    <name evidence="8" type="ORF">HD593_006325</name>
</gene>
<evidence type="ECO:0000256" key="4">
    <source>
        <dbReference type="ARBA" id="ARBA00023163"/>
    </source>
</evidence>
<evidence type="ECO:0000256" key="6">
    <source>
        <dbReference type="SAM" id="MobiDB-lite"/>
    </source>
</evidence>
<dbReference type="InterPro" id="IPR050109">
    <property type="entry name" value="HTH-type_TetR-like_transc_reg"/>
</dbReference>
<feature type="compositionally biased region" description="Low complexity" evidence="6">
    <location>
        <begin position="47"/>
        <end position="62"/>
    </location>
</feature>
<organism evidence="8 9">
    <name type="scientific">Nonomuraea rubra</name>
    <dbReference type="NCBI Taxonomy" id="46180"/>
    <lineage>
        <taxon>Bacteria</taxon>
        <taxon>Bacillati</taxon>
        <taxon>Actinomycetota</taxon>
        <taxon>Actinomycetes</taxon>
        <taxon>Streptosporangiales</taxon>
        <taxon>Streptosporangiaceae</taxon>
        <taxon>Nonomuraea</taxon>
    </lineage>
</organism>
<dbReference type="EMBL" id="JACHMI010000001">
    <property type="protein sequence ID" value="MBB6551530.1"/>
    <property type="molecule type" value="Genomic_DNA"/>
</dbReference>
<dbReference type="GO" id="GO:0000976">
    <property type="term" value="F:transcription cis-regulatory region binding"/>
    <property type="evidence" value="ECO:0007669"/>
    <property type="project" value="TreeGrafter"/>
</dbReference>
<name>A0A7X0NXQ9_9ACTN</name>